<evidence type="ECO:0000313" key="9">
    <source>
        <dbReference type="Proteomes" id="UP000004431"/>
    </source>
</evidence>
<dbReference type="EMBL" id="AEDQ01000029">
    <property type="protein sequence ID" value="EFL43820.1"/>
    <property type="molecule type" value="Genomic_DNA"/>
</dbReference>
<dbReference type="SUPFAM" id="SSF50104">
    <property type="entry name" value="Translation proteins SH3-like domain"/>
    <property type="match status" value="1"/>
</dbReference>
<keyword evidence="9" id="KW-1185">Reference proteome</keyword>
<evidence type="ECO:0000256" key="1">
    <source>
        <dbReference type="ARBA" id="ARBA00010618"/>
    </source>
</evidence>
<comment type="caution">
    <text evidence="8">The sequence shown here is derived from an EMBL/GenBank/DDBJ whole genome shotgun (WGS) entry which is preliminary data.</text>
</comment>
<comment type="similarity">
    <text evidence="1 5 6">Belongs to the universal ribosomal protein uL24 family.</text>
</comment>
<dbReference type="InterPro" id="IPR008991">
    <property type="entry name" value="Translation_prot_SH3-like_sf"/>
</dbReference>
<evidence type="ECO:0000256" key="5">
    <source>
        <dbReference type="HAMAP-Rule" id="MF_01326"/>
    </source>
</evidence>
<keyword evidence="5" id="KW-0699">rRNA-binding</keyword>
<dbReference type="RefSeq" id="WP_006304479.1">
    <property type="nucleotide sequence ID" value="NZ_AEDQ01000029.1"/>
</dbReference>
<evidence type="ECO:0000259" key="7">
    <source>
        <dbReference type="SMART" id="SM00739"/>
    </source>
</evidence>
<gene>
    <name evidence="5 8" type="primary">rplX</name>
    <name evidence="8" type="ORF">HMPREF9248_0576</name>
</gene>
<dbReference type="GO" id="GO:0005840">
    <property type="term" value="C:ribosome"/>
    <property type="evidence" value="ECO:0007669"/>
    <property type="project" value="UniProtKB-KW"/>
</dbReference>
<dbReference type="Proteomes" id="UP000004431">
    <property type="component" value="Unassembled WGS sequence"/>
</dbReference>
<evidence type="ECO:0000256" key="6">
    <source>
        <dbReference type="RuleBase" id="RU003477"/>
    </source>
</evidence>
<dbReference type="PANTHER" id="PTHR12903">
    <property type="entry name" value="MITOCHONDRIAL RIBOSOMAL PROTEIN L24"/>
    <property type="match status" value="1"/>
</dbReference>
<evidence type="ECO:0000256" key="4">
    <source>
        <dbReference type="ARBA" id="ARBA00035206"/>
    </source>
</evidence>
<dbReference type="SMART" id="SM00739">
    <property type="entry name" value="KOW"/>
    <property type="match status" value="1"/>
</dbReference>
<protein>
    <recommendedName>
        <fullName evidence="4 5">Large ribosomal subunit protein uL24</fullName>
    </recommendedName>
</protein>
<feature type="domain" description="KOW" evidence="7">
    <location>
        <begin position="5"/>
        <end position="32"/>
    </location>
</feature>
<dbReference type="Pfam" id="PF17136">
    <property type="entry name" value="ribosomal_L24"/>
    <property type="match status" value="1"/>
</dbReference>
<comment type="function">
    <text evidence="5">One of the proteins that surrounds the polypeptide exit tunnel on the outside of the subunit.</text>
</comment>
<keyword evidence="2 5" id="KW-0689">Ribosomal protein</keyword>
<comment type="subunit">
    <text evidence="5">Part of the 50S ribosomal subunit.</text>
</comment>
<reference evidence="8 9" key="1">
    <citation type="submission" date="2010-08" db="EMBL/GenBank/DDBJ databases">
        <authorList>
            <person name="Durkin A.S."/>
            <person name="Madupu R."/>
            <person name="Torralba M."/>
            <person name="Gillis M."/>
            <person name="Methe B."/>
            <person name="Sutton G."/>
            <person name="Nelson K.E."/>
        </authorList>
    </citation>
    <scope>NUCLEOTIDE SEQUENCE [LARGE SCALE GENOMIC DNA]</scope>
    <source>
        <strain evidence="8 9">PB189-T1-4</strain>
    </source>
</reference>
<dbReference type="Pfam" id="PF00467">
    <property type="entry name" value="KOW"/>
    <property type="match status" value="1"/>
</dbReference>
<dbReference type="InterPro" id="IPR014722">
    <property type="entry name" value="Rib_uL2_dom2"/>
</dbReference>
<sequence length="106" mass="11252">MAKMKIKKGDQVVVIAGKDKGKRGEVLAAMPQEHKVVVSGVAVAKKHQKAAGPNQQGGIVEKEAKIDVSNVALVDPTGDKATRVGYKFLDDGTKVRFAKKSGEVIK</sequence>
<accession>A0ABP2IZE8</accession>
<proteinExistence type="inferred from homology"/>
<name>A0ABP2IZE8_9ACTN</name>
<keyword evidence="5" id="KW-0694">RNA-binding</keyword>
<dbReference type="InterPro" id="IPR041988">
    <property type="entry name" value="Ribosomal_uL24_KOW"/>
</dbReference>
<dbReference type="InterPro" id="IPR057264">
    <property type="entry name" value="Ribosomal_uL24_C"/>
</dbReference>
<dbReference type="PROSITE" id="PS01108">
    <property type="entry name" value="RIBOSOMAL_L24"/>
    <property type="match status" value="1"/>
</dbReference>
<dbReference type="InterPro" id="IPR003256">
    <property type="entry name" value="Ribosomal_uL24"/>
</dbReference>
<evidence type="ECO:0000256" key="2">
    <source>
        <dbReference type="ARBA" id="ARBA00022980"/>
    </source>
</evidence>
<keyword evidence="3 5" id="KW-0687">Ribonucleoprotein</keyword>
<dbReference type="CDD" id="cd06089">
    <property type="entry name" value="KOW_RPL26"/>
    <property type="match status" value="1"/>
</dbReference>
<dbReference type="InterPro" id="IPR005825">
    <property type="entry name" value="Ribosomal_uL24_CS"/>
</dbReference>
<dbReference type="Gene3D" id="2.30.30.30">
    <property type="match status" value="1"/>
</dbReference>
<dbReference type="InterPro" id="IPR005824">
    <property type="entry name" value="KOW"/>
</dbReference>
<dbReference type="HAMAP" id="MF_01326_B">
    <property type="entry name" value="Ribosomal_uL24_B"/>
    <property type="match status" value="1"/>
</dbReference>
<dbReference type="NCBIfam" id="TIGR01079">
    <property type="entry name" value="rplX_bact"/>
    <property type="match status" value="1"/>
</dbReference>
<organism evidence="8 9">
    <name type="scientific">Fannyhessea vaginae PB189-T1-4</name>
    <dbReference type="NCBI Taxonomy" id="866774"/>
    <lineage>
        <taxon>Bacteria</taxon>
        <taxon>Bacillati</taxon>
        <taxon>Actinomycetota</taxon>
        <taxon>Coriobacteriia</taxon>
        <taxon>Coriobacteriales</taxon>
        <taxon>Atopobiaceae</taxon>
        <taxon>Fannyhessea</taxon>
    </lineage>
</organism>
<evidence type="ECO:0000256" key="3">
    <source>
        <dbReference type="ARBA" id="ARBA00023274"/>
    </source>
</evidence>
<evidence type="ECO:0000313" key="8">
    <source>
        <dbReference type="EMBL" id="EFL43820.1"/>
    </source>
</evidence>
<comment type="function">
    <text evidence="5">One of two assembly initiator proteins, it binds directly to the 5'-end of the 23S rRNA, where it nucleates assembly of the 50S subunit.</text>
</comment>